<gene>
    <name evidence="2" type="ORF">HB662_07605</name>
</gene>
<dbReference type="InterPro" id="IPR024690">
    <property type="entry name" value="CN_hydtase_beta_dom_C"/>
</dbReference>
<name>A0ABX1EX42_9PROT</name>
<keyword evidence="3" id="KW-1185">Reference proteome</keyword>
<organism evidence="2 3">
    <name type="scientific">Falsiroseomonas frigidaquae</name>
    <dbReference type="NCBI Taxonomy" id="487318"/>
    <lineage>
        <taxon>Bacteria</taxon>
        <taxon>Pseudomonadati</taxon>
        <taxon>Pseudomonadota</taxon>
        <taxon>Alphaproteobacteria</taxon>
        <taxon>Acetobacterales</taxon>
        <taxon>Roseomonadaceae</taxon>
        <taxon>Falsiroseomonas</taxon>
    </lineage>
</organism>
<dbReference type="SUPFAM" id="SSF50090">
    <property type="entry name" value="Electron transport accessory proteins"/>
    <property type="match status" value="1"/>
</dbReference>
<protein>
    <submittedName>
        <fullName evidence="2">Nitrile hydratase subunit beta</fullName>
    </submittedName>
</protein>
<accession>A0ABX1EX42</accession>
<dbReference type="RefSeq" id="WP_168048805.1">
    <property type="nucleotide sequence ID" value="NZ_JAATJR010000002.1"/>
</dbReference>
<evidence type="ECO:0000259" key="1">
    <source>
        <dbReference type="Pfam" id="PF02211"/>
    </source>
</evidence>
<evidence type="ECO:0000313" key="2">
    <source>
        <dbReference type="EMBL" id="NKE44638.1"/>
    </source>
</evidence>
<sequence length="99" mass="11243">MTSFAPQFPSGTRIRVKADYPETRGPCHIRTPHYLRGQEGVVERPLGAFRNPEDLAFARPAATIPLYHVRFDQQGLWNEGQPGDTVLVELYEHWLEPAA</sequence>
<reference evidence="2 3" key="1">
    <citation type="submission" date="2020-03" db="EMBL/GenBank/DDBJ databases">
        <title>Roseomonas selenitidurans sp. nov. isolated from soil.</title>
        <authorList>
            <person name="Liu H."/>
        </authorList>
    </citation>
    <scope>NUCLEOTIDE SEQUENCE [LARGE SCALE GENOMIC DNA]</scope>
    <source>
        <strain evidence="2 3">JCM 15073</strain>
    </source>
</reference>
<evidence type="ECO:0000313" key="3">
    <source>
        <dbReference type="Proteomes" id="UP000765160"/>
    </source>
</evidence>
<dbReference type="Proteomes" id="UP000765160">
    <property type="component" value="Unassembled WGS sequence"/>
</dbReference>
<dbReference type="EMBL" id="JAAVTX010000002">
    <property type="protein sequence ID" value="NKE44638.1"/>
    <property type="molecule type" value="Genomic_DNA"/>
</dbReference>
<comment type="caution">
    <text evidence="2">The sequence shown here is derived from an EMBL/GenBank/DDBJ whole genome shotgun (WGS) entry which is preliminary data.</text>
</comment>
<dbReference type="Pfam" id="PF02211">
    <property type="entry name" value="NHase_beta_C"/>
    <property type="match status" value="1"/>
</dbReference>
<dbReference type="Gene3D" id="2.30.30.50">
    <property type="match status" value="1"/>
</dbReference>
<dbReference type="InterPro" id="IPR008990">
    <property type="entry name" value="Elect_transpt_acc-like_dom_sf"/>
</dbReference>
<feature type="domain" description="Nitrile hydratase beta subunit" evidence="1">
    <location>
        <begin position="5"/>
        <end position="97"/>
    </location>
</feature>
<proteinExistence type="predicted"/>